<protein>
    <submittedName>
        <fullName evidence="1">Uncharacterized protein</fullName>
    </submittedName>
</protein>
<evidence type="ECO:0000313" key="1">
    <source>
        <dbReference type="EMBL" id="SVE02899.1"/>
    </source>
</evidence>
<accession>A0A383A5P8</accession>
<reference evidence="1" key="1">
    <citation type="submission" date="2018-05" db="EMBL/GenBank/DDBJ databases">
        <authorList>
            <person name="Lanie J.A."/>
            <person name="Ng W.-L."/>
            <person name="Kazmierczak K.M."/>
            <person name="Andrzejewski T.M."/>
            <person name="Davidsen T.M."/>
            <person name="Wayne K.J."/>
            <person name="Tettelin H."/>
            <person name="Glass J.I."/>
            <person name="Rusch D."/>
            <person name="Podicherti R."/>
            <person name="Tsui H.-C.T."/>
            <person name="Winkler M.E."/>
        </authorList>
    </citation>
    <scope>NUCLEOTIDE SEQUENCE</scope>
</reference>
<dbReference type="AlphaFoldDB" id="A0A383A5P8"/>
<name>A0A383A5P8_9ZZZZ</name>
<organism evidence="1">
    <name type="scientific">marine metagenome</name>
    <dbReference type="NCBI Taxonomy" id="408172"/>
    <lineage>
        <taxon>unclassified sequences</taxon>
        <taxon>metagenomes</taxon>
        <taxon>ecological metagenomes</taxon>
    </lineage>
</organism>
<gene>
    <name evidence="1" type="ORF">METZ01_LOCUS455753</name>
</gene>
<sequence>MDRFSISLWVLRVEIDSSVENKDCTIGEFKCVLDDMCGHDYGATRRSVFVEYAIKPINRLA</sequence>
<feature type="non-terminal residue" evidence="1">
    <location>
        <position position="61"/>
    </location>
</feature>
<proteinExistence type="predicted"/>
<dbReference type="EMBL" id="UINC01189280">
    <property type="protein sequence ID" value="SVE02899.1"/>
    <property type="molecule type" value="Genomic_DNA"/>
</dbReference>